<sequence>TSCCVQRRQGARCWNPQLSLLLVKLEYSGASIEEVWLVREATGLRYAIVYNLSSGTEPLTPLQLDWRSDGLGFTQGGLLPKDCISLKVLKEPMSPETLLGHLRELELSVYDPALFNSQHFCEYLFGLIDGETTTGTGQASASAVAVQWPIEV</sequence>
<gene>
    <name evidence="1" type="ORF">PGLA1383_LOCUS45515</name>
    <name evidence="2" type="ORF">PGLA2088_LOCUS32521</name>
</gene>
<dbReference type="AlphaFoldDB" id="A0A813GPJ6"/>
<comment type="caution">
    <text evidence="1">The sequence shown here is derived from an EMBL/GenBank/DDBJ whole genome shotgun (WGS) entry which is preliminary data.</text>
</comment>
<dbReference type="Proteomes" id="UP000654075">
    <property type="component" value="Unassembled WGS sequence"/>
</dbReference>
<dbReference type="OrthoDB" id="406456at2759"/>
<name>A0A813GPJ6_POLGL</name>
<keyword evidence="3" id="KW-1185">Reference proteome</keyword>
<reference evidence="1" key="1">
    <citation type="submission" date="2021-02" db="EMBL/GenBank/DDBJ databases">
        <authorList>
            <person name="Dougan E. K."/>
            <person name="Rhodes N."/>
            <person name="Thang M."/>
            <person name="Chan C."/>
        </authorList>
    </citation>
    <scope>NUCLEOTIDE SEQUENCE</scope>
</reference>
<dbReference type="EMBL" id="CAJNNV010029539">
    <property type="protein sequence ID" value="CAE8628916.1"/>
    <property type="molecule type" value="Genomic_DNA"/>
</dbReference>
<dbReference type="Proteomes" id="UP000626109">
    <property type="component" value="Unassembled WGS sequence"/>
</dbReference>
<accession>A0A813GPJ6</accession>
<dbReference type="EMBL" id="CAJNNW010030161">
    <property type="protein sequence ID" value="CAE8702644.1"/>
    <property type="molecule type" value="Genomic_DNA"/>
</dbReference>
<dbReference type="OMA" id="KWEHEGA"/>
<evidence type="ECO:0000313" key="2">
    <source>
        <dbReference type="EMBL" id="CAE8702644.1"/>
    </source>
</evidence>
<feature type="non-terminal residue" evidence="1">
    <location>
        <position position="152"/>
    </location>
</feature>
<organism evidence="1 3">
    <name type="scientific">Polarella glacialis</name>
    <name type="common">Dinoflagellate</name>
    <dbReference type="NCBI Taxonomy" id="89957"/>
    <lineage>
        <taxon>Eukaryota</taxon>
        <taxon>Sar</taxon>
        <taxon>Alveolata</taxon>
        <taxon>Dinophyceae</taxon>
        <taxon>Suessiales</taxon>
        <taxon>Suessiaceae</taxon>
        <taxon>Polarella</taxon>
    </lineage>
</organism>
<proteinExistence type="predicted"/>
<protein>
    <submittedName>
        <fullName evidence="1">Uncharacterized protein</fullName>
    </submittedName>
</protein>
<evidence type="ECO:0000313" key="3">
    <source>
        <dbReference type="Proteomes" id="UP000654075"/>
    </source>
</evidence>
<evidence type="ECO:0000313" key="1">
    <source>
        <dbReference type="EMBL" id="CAE8628916.1"/>
    </source>
</evidence>